<evidence type="ECO:0000313" key="2">
    <source>
        <dbReference type="EMBL" id="GIY51962.1"/>
    </source>
</evidence>
<gene>
    <name evidence="2" type="ORF">CDAR_597291</name>
</gene>
<evidence type="ECO:0000256" key="1">
    <source>
        <dbReference type="SAM" id="MobiDB-lite"/>
    </source>
</evidence>
<evidence type="ECO:0000313" key="3">
    <source>
        <dbReference type="Proteomes" id="UP001054837"/>
    </source>
</evidence>
<dbReference type="AlphaFoldDB" id="A0AAV4U2K1"/>
<proteinExistence type="predicted"/>
<accession>A0AAV4U2K1</accession>
<feature type="region of interest" description="Disordered" evidence="1">
    <location>
        <begin position="1"/>
        <end position="59"/>
    </location>
</feature>
<reference evidence="2 3" key="1">
    <citation type="submission" date="2021-06" db="EMBL/GenBank/DDBJ databases">
        <title>Caerostris darwini draft genome.</title>
        <authorList>
            <person name="Kono N."/>
            <person name="Arakawa K."/>
        </authorList>
    </citation>
    <scope>NUCLEOTIDE SEQUENCE [LARGE SCALE GENOMIC DNA]</scope>
</reference>
<keyword evidence="3" id="KW-1185">Reference proteome</keyword>
<organism evidence="2 3">
    <name type="scientific">Caerostris darwini</name>
    <dbReference type="NCBI Taxonomy" id="1538125"/>
    <lineage>
        <taxon>Eukaryota</taxon>
        <taxon>Metazoa</taxon>
        <taxon>Ecdysozoa</taxon>
        <taxon>Arthropoda</taxon>
        <taxon>Chelicerata</taxon>
        <taxon>Arachnida</taxon>
        <taxon>Araneae</taxon>
        <taxon>Araneomorphae</taxon>
        <taxon>Entelegynae</taxon>
        <taxon>Araneoidea</taxon>
        <taxon>Araneidae</taxon>
        <taxon>Caerostris</taxon>
    </lineage>
</organism>
<dbReference type="Proteomes" id="UP001054837">
    <property type="component" value="Unassembled WGS sequence"/>
</dbReference>
<name>A0AAV4U2K1_9ARAC</name>
<feature type="compositionally biased region" description="Basic and acidic residues" evidence="1">
    <location>
        <begin position="39"/>
        <end position="49"/>
    </location>
</feature>
<comment type="caution">
    <text evidence="2">The sequence shown here is derived from an EMBL/GenBank/DDBJ whole genome shotgun (WGS) entry which is preliminary data.</text>
</comment>
<protein>
    <submittedName>
        <fullName evidence="2">Uncharacterized protein</fullName>
    </submittedName>
</protein>
<sequence length="88" mass="9788">MAMNLGRWQETSRRTLTARPHGGKDDSEPITQTTSGIFDKSREAKREEGGGGCGGIPHSDIVWAQKDERGRDRVATRIETLFVANEIF</sequence>
<dbReference type="EMBL" id="BPLQ01010622">
    <property type="protein sequence ID" value="GIY51962.1"/>
    <property type="molecule type" value="Genomic_DNA"/>
</dbReference>